<dbReference type="InterPro" id="IPR003313">
    <property type="entry name" value="AraC-bd"/>
</dbReference>
<sequence>MRRDWRGYMSNEFEVIQPDNIRYINMIFNKIQYRSPHMHREFELVYNLGCDAVYHVGSVSKRFESGTFVIFNPNQVHEIVSVGPDPFMICLQIAPEFFENINSDISFLEFDSFYLPTYENNNVSELILKLSDSYLSQNKNYTFECASYIYQIFKELLDVFPYHISTASERKNNEEKALRLKRIIKYAKNHYMEKISLQTLAKEENLSLTYLSRFIKDNLNRSFQEYIGELRYNQAKYLIKHTNKNLMEICQECGYSDYRYLYQVFMKNYHCSPKQYRNMSVGDGTVSSPDSIETKLSKKEALEMMKSRF</sequence>
<name>A0A7V7UB59_9FIRM</name>
<dbReference type="Proteomes" id="UP000461768">
    <property type="component" value="Unassembled WGS sequence"/>
</dbReference>
<keyword evidence="2" id="KW-0238">DNA-binding</keyword>
<evidence type="ECO:0000313" key="6">
    <source>
        <dbReference type="Proteomes" id="UP000461768"/>
    </source>
</evidence>
<dbReference type="GO" id="GO:0003700">
    <property type="term" value="F:DNA-binding transcription factor activity"/>
    <property type="evidence" value="ECO:0007669"/>
    <property type="project" value="InterPro"/>
</dbReference>
<dbReference type="EMBL" id="WAGX01000007">
    <property type="protein sequence ID" value="KAB1435982.1"/>
    <property type="molecule type" value="Genomic_DNA"/>
</dbReference>
<dbReference type="InterPro" id="IPR037923">
    <property type="entry name" value="HTH-like"/>
</dbReference>
<evidence type="ECO:0000259" key="4">
    <source>
        <dbReference type="PROSITE" id="PS01124"/>
    </source>
</evidence>
<dbReference type="PANTHER" id="PTHR43280">
    <property type="entry name" value="ARAC-FAMILY TRANSCRIPTIONAL REGULATOR"/>
    <property type="match status" value="1"/>
</dbReference>
<comment type="caution">
    <text evidence="5">The sequence shown here is derived from an EMBL/GenBank/DDBJ whole genome shotgun (WGS) entry which is preliminary data.</text>
</comment>
<evidence type="ECO:0000256" key="3">
    <source>
        <dbReference type="ARBA" id="ARBA00023163"/>
    </source>
</evidence>
<keyword evidence="6" id="KW-1185">Reference proteome</keyword>
<dbReference type="Pfam" id="PF02311">
    <property type="entry name" value="AraC_binding"/>
    <property type="match status" value="1"/>
</dbReference>
<dbReference type="SMART" id="SM00342">
    <property type="entry name" value="HTH_ARAC"/>
    <property type="match status" value="1"/>
</dbReference>
<dbReference type="OrthoDB" id="9803764at2"/>
<keyword evidence="3" id="KW-0804">Transcription</keyword>
<proteinExistence type="predicted"/>
<evidence type="ECO:0000313" key="5">
    <source>
        <dbReference type="EMBL" id="KAB1435982.1"/>
    </source>
</evidence>
<reference evidence="5 6" key="1">
    <citation type="submission" date="2019-09" db="EMBL/GenBank/DDBJ databases">
        <authorList>
            <person name="Valk L.C."/>
        </authorList>
    </citation>
    <scope>NUCLEOTIDE SEQUENCE [LARGE SCALE GENOMIC DNA]</scope>
    <source>
        <strain evidence="5">GalUA</strain>
    </source>
</reference>
<dbReference type="GO" id="GO:0043565">
    <property type="term" value="F:sequence-specific DNA binding"/>
    <property type="evidence" value="ECO:0007669"/>
    <property type="project" value="InterPro"/>
</dbReference>
<accession>A0A7V7UB59</accession>
<dbReference type="PROSITE" id="PS01124">
    <property type="entry name" value="HTH_ARAC_FAMILY_2"/>
    <property type="match status" value="1"/>
</dbReference>
<dbReference type="SUPFAM" id="SSF51215">
    <property type="entry name" value="Regulatory protein AraC"/>
    <property type="match status" value="1"/>
</dbReference>
<reference evidence="5 6" key="2">
    <citation type="submission" date="2020-02" db="EMBL/GenBank/DDBJ databases">
        <title>Candidatus Galacturonibacter soehngenii shows hetero-acetogenic catabolism of galacturonic acid but lacks a canonical carbon monoxide dehydrogenase/acetyl-CoA synthase complex.</title>
        <authorList>
            <person name="Diender M."/>
            <person name="Stouten G.R."/>
            <person name="Petersen J.F."/>
            <person name="Nielsen P.H."/>
            <person name="Dueholm M.S."/>
            <person name="Pronk J.T."/>
            <person name="Van Loosdrecht M.C.M."/>
        </authorList>
    </citation>
    <scope>NUCLEOTIDE SEQUENCE [LARGE SCALE GENOMIC DNA]</scope>
    <source>
        <strain evidence="5">GalUA</strain>
    </source>
</reference>
<protein>
    <submittedName>
        <fullName evidence="5">AraC family transcriptional regulator</fullName>
    </submittedName>
</protein>
<feature type="domain" description="HTH araC/xylS-type" evidence="4">
    <location>
        <begin position="181"/>
        <end position="279"/>
    </location>
</feature>
<dbReference type="Gene3D" id="1.10.10.60">
    <property type="entry name" value="Homeodomain-like"/>
    <property type="match status" value="2"/>
</dbReference>
<dbReference type="AlphaFoldDB" id="A0A7V7UB59"/>
<dbReference type="Gene3D" id="2.60.120.10">
    <property type="entry name" value="Jelly Rolls"/>
    <property type="match status" value="1"/>
</dbReference>
<evidence type="ECO:0000256" key="2">
    <source>
        <dbReference type="ARBA" id="ARBA00023125"/>
    </source>
</evidence>
<keyword evidence="1" id="KW-0805">Transcription regulation</keyword>
<dbReference type="Pfam" id="PF12833">
    <property type="entry name" value="HTH_18"/>
    <property type="match status" value="1"/>
</dbReference>
<organism evidence="5 6">
    <name type="scientific">Candidatus Galacturonatibacter soehngenii</name>
    <dbReference type="NCBI Taxonomy" id="2307010"/>
    <lineage>
        <taxon>Bacteria</taxon>
        <taxon>Bacillati</taxon>
        <taxon>Bacillota</taxon>
        <taxon>Clostridia</taxon>
        <taxon>Lachnospirales</taxon>
        <taxon>Lachnospiraceae</taxon>
        <taxon>Candidatus Galacturonatibacter</taxon>
    </lineage>
</organism>
<dbReference type="PANTHER" id="PTHR43280:SF34">
    <property type="entry name" value="ARAC-FAMILY TRANSCRIPTIONAL REGULATOR"/>
    <property type="match status" value="1"/>
</dbReference>
<dbReference type="SUPFAM" id="SSF46689">
    <property type="entry name" value="Homeodomain-like"/>
    <property type="match status" value="1"/>
</dbReference>
<gene>
    <name evidence="5" type="ORF">F7O84_16565</name>
</gene>
<dbReference type="InterPro" id="IPR018060">
    <property type="entry name" value="HTH_AraC"/>
</dbReference>
<evidence type="ECO:0000256" key="1">
    <source>
        <dbReference type="ARBA" id="ARBA00023015"/>
    </source>
</evidence>
<dbReference type="InterPro" id="IPR014710">
    <property type="entry name" value="RmlC-like_jellyroll"/>
</dbReference>
<dbReference type="InterPro" id="IPR009057">
    <property type="entry name" value="Homeodomain-like_sf"/>
</dbReference>